<dbReference type="CDD" id="cd00333">
    <property type="entry name" value="MIP"/>
    <property type="match status" value="1"/>
</dbReference>
<dbReference type="Pfam" id="PF00230">
    <property type="entry name" value="MIP"/>
    <property type="match status" value="1"/>
</dbReference>
<evidence type="ECO:0000256" key="7">
    <source>
        <dbReference type="ARBA" id="ARBA00022737"/>
    </source>
</evidence>
<feature type="transmembrane region" description="Helical" evidence="19">
    <location>
        <begin position="148"/>
        <end position="169"/>
    </location>
</feature>
<feature type="transmembrane region" description="Helical" evidence="19">
    <location>
        <begin position="181"/>
        <end position="199"/>
    </location>
</feature>
<comment type="catalytic activity">
    <reaction evidence="15">
        <text>glycerol(in) = glycerol(out)</text>
        <dbReference type="Rhea" id="RHEA:29675"/>
        <dbReference type="ChEBI" id="CHEBI:17754"/>
    </reaction>
</comment>
<comment type="subcellular location">
    <subcellularLocation>
        <location evidence="1">Basolateral cell membrane</location>
        <topology evidence="1">Multi-pass membrane protein</topology>
    </subcellularLocation>
</comment>
<dbReference type="FunFam" id="1.20.1080.10:FF:000064">
    <property type="entry name" value="Uncharacterized protein"/>
    <property type="match status" value="1"/>
</dbReference>
<dbReference type="InterPro" id="IPR000425">
    <property type="entry name" value="MIP"/>
</dbReference>
<keyword evidence="4 18" id="KW-0813">Transport</keyword>
<dbReference type="GO" id="GO:0015250">
    <property type="term" value="F:water channel activity"/>
    <property type="evidence" value="ECO:0007669"/>
    <property type="project" value="TreeGrafter"/>
</dbReference>
<evidence type="ECO:0000256" key="14">
    <source>
        <dbReference type="ARBA" id="ARBA00047305"/>
    </source>
</evidence>
<evidence type="ECO:0000256" key="19">
    <source>
        <dbReference type="SAM" id="Phobius"/>
    </source>
</evidence>
<name>A0A672IKB5_SALFA</name>
<dbReference type="PANTHER" id="PTHR43829">
    <property type="entry name" value="AQUAPORIN OR AQUAGLYCEROPORIN RELATED"/>
    <property type="match status" value="1"/>
</dbReference>
<keyword evidence="6 18" id="KW-0812">Transmembrane</keyword>
<protein>
    <recommendedName>
        <fullName evidence="3">Aquaporin-3</fullName>
    </recommendedName>
    <alternativeName>
        <fullName evidence="11">Aquaglyceroporin-3</fullName>
    </alternativeName>
</protein>
<dbReference type="Ensembl" id="ENSSFAT00005043795.1">
    <property type="protein sequence ID" value="ENSSFAP00005042261.1"/>
    <property type="gene ID" value="ENSSFAG00005020932.1"/>
</dbReference>
<comment type="catalytic activity">
    <reaction evidence="12">
        <text>urea(in) = urea(out)</text>
        <dbReference type="Rhea" id="RHEA:32799"/>
        <dbReference type="ChEBI" id="CHEBI:16199"/>
    </reaction>
</comment>
<keyword evidence="10" id="KW-0325">Glycoprotein</keyword>
<keyword evidence="21" id="KW-1185">Reference proteome</keyword>
<evidence type="ECO:0000313" key="20">
    <source>
        <dbReference type="Ensembl" id="ENSSFAP00005042261.1"/>
    </source>
</evidence>
<evidence type="ECO:0000256" key="6">
    <source>
        <dbReference type="ARBA" id="ARBA00022692"/>
    </source>
</evidence>
<feature type="transmembrane region" description="Helical" evidence="19">
    <location>
        <begin position="237"/>
        <end position="256"/>
    </location>
</feature>
<dbReference type="PRINTS" id="PR00783">
    <property type="entry name" value="MINTRINSICP"/>
</dbReference>
<evidence type="ECO:0000256" key="11">
    <source>
        <dbReference type="ARBA" id="ARBA00033020"/>
    </source>
</evidence>
<dbReference type="GO" id="GO:0015204">
    <property type="term" value="F:urea transmembrane transporter activity"/>
    <property type="evidence" value="ECO:0007669"/>
    <property type="project" value="TreeGrafter"/>
</dbReference>
<dbReference type="AlphaFoldDB" id="A0A672IKB5"/>
<evidence type="ECO:0000256" key="10">
    <source>
        <dbReference type="ARBA" id="ARBA00023180"/>
    </source>
</evidence>
<dbReference type="GO" id="GO:0016323">
    <property type="term" value="C:basolateral plasma membrane"/>
    <property type="evidence" value="ECO:0007669"/>
    <property type="project" value="UniProtKB-SubCell"/>
</dbReference>
<dbReference type="PANTHER" id="PTHR43829:SF7">
    <property type="entry name" value="AQUAPORIN-3"/>
    <property type="match status" value="1"/>
</dbReference>
<keyword evidence="5" id="KW-1003">Cell membrane</keyword>
<keyword evidence="7" id="KW-0677">Repeat</keyword>
<keyword evidence="8 19" id="KW-1133">Transmembrane helix</keyword>
<dbReference type="PRINTS" id="PR02015">
    <property type="entry name" value="AQUAPORIN3"/>
</dbReference>
<evidence type="ECO:0000256" key="8">
    <source>
        <dbReference type="ARBA" id="ARBA00022989"/>
    </source>
</evidence>
<evidence type="ECO:0000256" key="3">
    <source>
        <dbReference type="ARBA" id="ARBA00020971"/>
    </source>
</evidence>
<dbReference type="InParanoid" id="A0A672IKB5"/>
<keyword evidence="9 19" id="KW-0472">Membrane</keyword>
<gene>
    <name evidence="20" type="primary">LOC115382887</name>
</gene>
<evidence type="ECO:0000256" key="2">
    <source>
        <dbReference type="ARBA" id="ARBA00006175"/>
    </source>
</evidence>
<evidence type="ECO:0000256" key="4">
    <source>
        <dbReference type="ARBA" id="ARBA00022448"/>
    </source>
</evidence>
<evidence type="ECO:0000256" key="15">
    <source>
        <dbReference type="ARBA" id="ARBA00049405"/>
    </source>
</evidence>
<evidence type="ECO:0000313" key="21">
    <source>
        <dbReference type="Proteomes" id="UP000472267"/>
    </source>
</evidence>
<dbReference type="SUPFAM" id="SSF81338">
    <property type="entry name" value="Aquaporin-like"/>
    <property type="match status" value="1"/>
</dbReference>
<comment type="function">
    <text evidence="16">Aquaglyceroporins form homotetrameric transmembrane channels, with each monomer independently mediating glycerol and water transport across the plasma membrane along their osmotic gradient. Could also be permeable to urea. Also participates in cell permeability to H2O2 and H2O2-mediated signaling. In skin, transports glycerol to the epidermis and stratum corneum, where it maintains hydration, elasticity, and supports lipid biosynthesis for barrier repair. In kidney, contributes to the reabsorption of water, helping the body maintain proper fluid balance.</text>
</comment>
<dbReference type="PROSITE" id="PS00221">
    <property type="entry name" value="MIP"/>
    <property type="match status" value="1"/>
</dbReference>
<comment type="subunit">
    <text evidence="17">Homotetramer; each monomer provides an independent glycerol/water pore. Could also exist in other oligomeric states.</text>
</comment>
<evidence type="ECO:0000256" key="16">
    <source>
        <dbReference type="ARBA" id="ARBA00049592"/>
    </source>
</evidence>
<evidence type="ECO:0000256" key="18">
    <source>
        <dbReference type="RuleBase" id="RU000477"/>
    </source>
</evidence>
<proteinExistence type="inferred from homology"/>
<evidence type="ECO:0000256" key="12">
    <source>
        <dbReference type="ARBA" id="ARBA00033993"/>
    </source>
</evidence>
<dbReference type="InterPro" id="IPR022357">
    <property type="entry name" value="MIP_CS"/>
</dbReference>
<dbReference type="NCBIfam" id="TIGR00861">
    <property type="entry name" value="MIP"/>
    <property type="match status" value="1"/>
</dbReference>
<comment type="similarity">
    <text evidence="2 18">Belongs to the MIP/aquaporin (TC 1.A.8) family.</text>
</comment>
<dbReference type="GO" id="GO:0015254">
    <property type="term" value="F:glycerol channel activity"/>
    <property type="evidence" value="ECO:0007669"/>
    <property type="project" value="TreeGrafter"/>
</dbReference>
<dbReference type="InterPro" id="IPR023271">
    <property type="entry name" value="Aquaporin-like"/>
</dbReference>
<feature type="transmembrane region" description="Helical" evidence="19">
    <location>
        <begin position="92"/>
        <end position="115"/>
    </location>
</feature>
<dbReference type="InterPro" id="IPR050363">
    <property type="entry name" value="MIP/Aquaporin"/>
</dbReference>
<evidence type="ECO:0000256" key="5">
    <source>
        <dbReference type="ARBA" id="ARBA00022475"/>
    </source>
</evidence>
<organism evidence="20 21">
    <name type="scientific">Salarias fasciatus</name>
    <name type="common">Jewelled blenny</name>
    <name type="synonym">Blennius fasciatus</name>
    <dbReference type="NCBI Taxonomy" id="181472"/>
    <lineage>
        <taxon>Eukaryota</taxon>
        <taxon>Metazoa</taxon>
        <taxon>Chordata</taxon>
        <taxon>Craniata</taxon>
        <taxon>Vertebrata</taxon>
        <taxon>Euteleostomi</taxon>
        <taxon>Actinopterygii</taxon>
        <taxon>Neopterygii</taxon>
        <taxon>Teleostei</taxon>
        <taxon>Neoteleostei</taxon>
        <taxon>Acanthomorphata</taxon>
        <taxon>Ovalentaria</taxon>
        <taxon>Blenniimorphae</taxon>
        <taxon>Blenniiformes</taxon>
        <taxon>Blennioidei</taxon>
        <taxon>Blenniidae</taxon>
        <taxon>Salariinae</taxon>
        <taxon>Salarias</taxon>
    </lineage>
</organism>
<reference evidence="20" key="2">
    <citation type="submission" date="2025-09" db="UniProtKB">
        <authorList>
            <consortium name="Ensembl"/>
        </authorList>
    </citation>
    <scope>IDENTIFICATION</scope>
</reference>
<evidence type="ECO:0000256" key="13">
    <source>
        <dbReference type="ARBA" id="ARBA00034651"/>
    </source>
</evidence>
<accession>A0A672IKB5</accession>
<dbReference type="Proteomes" id="UP000472267">
    <property type="component" value="Unassembled WGS sequence"/>
</dbReference>
<sequence length="309" mass="33620">PQQNLLLIVAKNNNWVFFDWSASSRVQMFGCGAVAQTLLSSGTQCTFLTINFAFGLAVTLGVATSGQVSGGHLNPAVTFTLRLLGREPWKKFPLFFVFQSLGAFLGAVVVFGMYFDALWDFGQGQLIVVGKNATAGIFATYPAKHLTLINGFFDQIIGTAALILCILAIVEEHSRPVPPGLQAFTVLVVGLSMGYNAGYAVNPARDLGPRLFTAFAGWGLEVFTANTYWFLVPTCAPFLGAVVGVLHICLAANSGLLRRNIYVKPLCVANDFHVSLPYLSQAHSDGYITWLLGMNMLVTRQQQWQHEFA</sequence>
<dbReference type="Gene3D" id="1.20.1080.10">
    <property type="entry name" value="Glycerol uptake facilitator protein"/>
    <property type="match status" value="1"/>
</dbReference>
<reference evidence="20" key="1">
    <citation type="submission" date="2025-08" db="UniProtKB">
        <authorList>
            <consortium name="Ensembl"/>
        </authorList>
    </citation>
    <scope>IDENTIFICATION</scope>
</reference>
<comment type="catalytic activity">
    <reaction evidence="13">
        <text>H2O(in) = H2O(out)</text>
        <dbReference type="Rhea" id="RHEA:29667"/>
        <dbReference type="ChEBI" id="CHEBI:15377"/>
    </reaction>
</comment>
<evidence type="ECO:0000256" key="17">
    <source>
        <dbReference type="ARBA" id="ARBA00049716"/>
    </source>
</evidence>
<comment type="catalytic activity">
    <reaction evidence="14">
        <text>H2O2(out) = H2O2(in)</text>
        <dbReference type="Rhea" id="RHEA:74375"/>
        <dbReference type="ChEBI" id="CHEBI:16240"/>
    </reaction>
</comment>
<dbReference type="InterPro" id="IPR023275">
    <property type="entry name" value="Aquaporin_3"/>
</dbReference>
<feature type="transmembrane region" description="Helical" evidence="19">
    <location>
        <begin position="211"/>
        <end position="231"/>
    </location>
</feature>
<evidence type="ECO:0000256" key="1">
    <source>
        <dbReference type="ARBA" id="ARBA00004554"/>
    </source>
</evidence>
<evidence type="ECO:0000256" key="9">
    <source>
        <dbReference type="ARBA" id="ARBA00023136"/>
    </source>
</evidence>